<dbReference type="AlphaFoldDB" id="A0A2I1HJN3"/>
<dbReference type="InterPro" id="IPR036691">
    <property type="entry name" value="Endo/exonu/phosph_ase_sf"/>
</dbReference>
<dbReference type="VEuPathDB" id="FungiDB:FUN_013714"/>
<accession>A0A2I1HJN3</accession>
<evidence type="ECO:0008006" key="3">
    <source>
        <dbReference type="Google" id="ProtNLM"/>
    </source>
</evidence>
<dbReference type="SUPFAM" id="SSF56219">
    <property type="entry name" value="DNase I-like"/>
    <property type="match status" value="1"/>
</dbReference>
<name>A0A2I1HJN3_9GLOM</name>
<keyword evidence="2" id="KW-1185">Reference proteome</keyword>
<gene>
    <name evidence="1" type="ORF">RhiirA4_481521</name>
</gene>
<protein>
    <recommendedName>
        <fullName evidence="3">Endonuclease/exonuclease/phosphatase domain-containing protein</fullName>
    </recommendedName>
</protein>
<proteinExistence type="predicted"/>
<sequence length="321" mass="36350">MMNYDALPDNENYSSYQHTFQLYDHGWDNCNDEQANNDEFSPREHTNSNPSIMDVSPDASFSTLDPNSILASRHALYLLEPTWAALLRILQDYAKKFLWFPFNHELNSSNILRIGTLNVRSIVHPSKQLNLFSLLLSHQLHGLILTETNLRSPAHKYVCDLYLSEFNYHKWFSSSSSINHHAGIGILLHSSLAVYVIKKWFYKDRLISLFLHFPGCQDTLVIGAYIFSSNGSNSKLISECLSMLVAWIISARSTGIHVLLGGDLNAEFDLYLKHISNPTISSPSHPLFHYLHSHLFDDLCAFDSSSSPLPTFKSSSSGHLS</sequence>
<comment type="caution">
    <text evidence="1">The sequence shown here is derived from an EMBL/GenBank/DDBJ whole genome shotgun (WGS) entry which is preliminary data.</text>
</comment>
<dbReference type="VEuPathDB" id="FungiDB:RhiirFUN_024632"/>
<dbReference type="VEuPathDB" id="FungiDB:RhiirA1_481520"/>
<dbReference type="EMBL" id="LLXI01003346">
    <property type="protein sequence ID" value="PKY59069.1"/>
    <property type="molecule type" value="Genomic_DNA"/>
</dbReference>
<evidence type="ECO:0000313" key="1">
    <source>
        <dbReference type="EMBL" id="PKY59069.1"/>
    </source>
</evidence>
<reference evidence="1 2" key="1">
    <citation type="submission" date="2015-10" db="EMBL/GenBank/DDBJ databases">
        <title>Genome analyses suggest a sexual origin of heterokaryosis in a supposedly ancient asexual fungus.</title>
        <authorList>
            <person name="Ropars J."/>
            <person name="Sedzielewska K."/>
            <person name="Noel J."/>
            <person name="Charron P."/>
            <person name="Farinelli L."/>
            <person name="Marton T."/>
            <person name="Kruger M."/>
            <person name="Pelin A."/>
            <person name="Brachmann A."/>
            <person name="Corradi N."/>
        </authorList>
    </citation>
    <scope>NUCLEOTIDE SEQUENCE [LARGE SCALE GENOMIC DNA]</scope>
    <source>
        <strain evidence="1 2">A4</strain>
    </source>
</reference>
<evidence type="ECO:0000313" key="2">
    <source>
        <dbReference type="Proteomes" id="UP000234323"/>
    </source>
</evidence>
<dbReference type="Proteomes" id="UP000234323">
    <property type="component" value="Unassembled WGS sequence"/>
</dbReference>
<organism evidence="1 2">
    <name type="scientific">Rhizophagus irregularis</name>
    <dbReference type="NCBI Taxonomy" id="588596"/>
    <lineage>
        <taxon>Eukaryota</taxon>
        <taxon>Fungi</taxon>
        <taxon>Fungi incertae sedis</taxon>
        <taxon>Mucoromycota</taxon>
        <taxon>Glomeromycotina</taxon>
        <taxon>Glomeromycetes</taxon>
        <taxon>Glomerales</taxon>
        <taxon>Glomeraceae</taxon>
        <taxon>Rhizophagus</taxon>
    </lineage>
</organism>
<dbReference type="Gene3D" id="3.60.10.10">
    <property type="entry name" value="Endonuclease/exonuclease/phosphatase"/>
    <property type="match status" value="1"/>
</dbReference>